<accession>R7QDQ4</accession>
<protein>
    <submittedName>
        <fullName evidence="1">Uncharacterized protein</fullName>
    </submittedName>
</protein>
<dbReference type="RefSeq" id="XP_005715364.1">
    <property type="nucleotide sequence ID" value="XM_005715307.1"/>
</dbReference>
<name>R7QDQ4_CHOCR</name>
<dbReference type="AlphaFoldDB" id="R7QDQ4"/>
<organism evidence="1 2">
    <name type="scientific">Chondrus crispus</name>
    <name type="common">Carrageen Irish moss</name>
    <name type="synonym">Polymorpha crispa</name>
    <dbReference type="NCBI Taxonomy" id="2769"/>
    <lineage>
        <taxon>Eukaryota</taxon>
        <taxon>Rhodophyta</taxon>
        <taxon>Florideophyceae</taxon>
        <taxon>Rhodymeniophycidae</taxon>
        <taxon>Gigartinales</taxon>
        <taxon>Gigartinaceae</taxon>
        <taxon>Chondrus</taxon>
    </lineage>
</organism>
<dbReference type="KEGG" id="ccp:CHC_T00004056001"/>
<proteinExistence type="predicted"/>
<evidence type="ECO:0000313" key="1">
    <source>
        <dbReference type="EMBL" id="CDF35545.1"/>
    </source>
</evidence>
<gene>
    <name evidence="1" type="ORF">CHC_T00004056001</name>
</gene>
<evidence type="ECO:0000313" key="2">
    <source>
        <dbReference type="Proteomes" id="UP000012073"/>
    </source>
</evidence>
<reference evidence="2" key="1">
    <citation type="journal article" date="2013" name="Proc. Natl. Acad. Sci. U.S.A.">
        <title>Genome structure and metabolic features in the red seaweed Chondrus crispus shed light on evolution of the Archaeplastida.</title>
        <authorList>
            <person name="Collen J."/>
            <person name="Porcel B."/>
            <person name="Carre W."/>
            <person name="Ball S.G."/>
            <person name="Chaparro C."/>
            <person name="Tonon T."/>
            <person name="Barbeyron T."/>
            <person name="Michel G."/>
            <person name="Noel B."/>
            <person name="Valentin K."/>
            <person name="Elias M."/>
            <person name="Artiguenave F."/>
            <person name="Arun A."/>
            <person name="Aury J.M."/>
            <person name="Barbosa-Neto J.F."/>
            <person name="Bothwell J.H."/>
            <person name="Bouget F.Y."/>
            <person name="Brillet L."/>
            <person name="Cabello-Hurtado F."/>
            <person name="Capella-Gutierrez S."/>
            <person name="Charrier B."/>
            <person name="Cladiere L."/>
            <person name="Cock J.M."/>
            <person name="Coelho S.M."/>
            <person name="Colleoni C."/>
            <person name="Czjzek M."/>
            <person name="Da Silva C."/>
            <person name="Delage L."/>
            <person name="Denoeud F."/>
            <person name="Deschamps P."/>
            <person name="Dittami S.M."/>
            <person name="Gabaldon T."/>
            <person name="Gachon C.M."/>
            <person name="Groisillier A."/>
            <person name="Herve C."/>
            <person name="Jabbari K."/>
            <person name="Katinka M."/>
            <person name="Kloareg B."/>
            <person name="Kowalczyk N."/>
            <person name="Labadie K."/>
            <person name="Leblanc C."/>
            <person name="Lopez P.J."/>
            <person name="McLachlan D.H."/>
            <person name="Meslet-Cladiere L."/>
            <person name="Moustafa A."/>
            <person name="Nehr Z."/>
            <person name="Nyvall Collen P."/>
            <person name="Panaud O."/>
            <person name="Partensky F."/>
            <person name="Poulain J."/>
            <person name="Rensing S.A."/>
            <person name="Rousvoal S."/>
            <person name="Samson G."/>
            <person name="Symeonidi A."/>
            <person name="Weissenbach J."/>
            <person name="Zambounis A."/>
            <person name="Wincker P."/>
            <person name="Boyen C."/>
        </authorList>
    </citation>
    <scope>NUCLEOTIDE SEQUENCE [LARGE SCALE GENOMIC DNA]</scope>
    <source>
        <strain evidence="2">cv. Stackhouse</strain>
    </source>
</reference>
<dbReference type="Gramene" id="CDF35545">
    <property type="protein sequence ID" value="CDF35545"/>
    <property type="gene ID" value="CHC_T00004056001"/>
</dbReference>
<dbReference type="EMBL" id="HG001734">
    <property type="protein sequence ID" value="CDF35545.1"/>
    <property type="molecule type" value="Genomic_DNA"/>
</dbReference>
<keyword evidence="2" id="KW-1185">Reference proteome</keyword>
<dbReference type="Proteomes" id="UP000012073">
    <property type="component" value="Unassembled WGS sequence"/>
</dbReference>
<sequence>MIAVFVVPKGTADCRVGVLSRAFVGRDSLVIYLKGLFLVLPAHALDVCIHLRTCGSSLNMPMKYVSRAWSSYTYDHHFDSK</sequence>
<dbReference type="GeneID" id="17323081"/>